<dbReference type="EMBL" id="BLQM01000282">
    <property type="protein sequence ID" value="GMH80460.1"/>
    <property type="molecule type" value="Genomic_DNA"/>
</dbReference>
<name>A0A9W7B2S4_9STRA</name>
<organism evidence="2 3">
    <name type="scientific">Triparma laevis f. inornata</name>
    <dbReference type="NCBI Taxonomy" id="1714386"/>
    <lineage>
        <taxon>Eukaryota</taxon>
        <taxon>Sar</taxon>
        <taxon>Stramenopiles</taxon>
        <taxon>Ochrophyta</taxon>
        <taxon>Bolidophyceae</taxon>
        <taxon>Parmales</taxon>
        <taxon>Triparmaceae</taxon>
        <taxon>Triparma</taxon>
    </lineage>
</organism>
<protein>
    <submittedName>
        <fullName evidence="2">Uncharacterized protein</fullName>
    </submittedName>
</protein>
<feature type="compositionally biased region" description="Low complexity" evidence="1">
    <location>
        <begin position="345"/>
        <end position="354"/>
    </location>
</feature>
<dbReference type="Proteomes" id="UP001162640">
    <property type="component" value="Unassembled WGS sequence"/>
</dbReference>
<comment type="caution">
    <text evidence="2">The sequence shown here is derived from an EMBL/GenBank/DDBJ whole genome shotgun (WGS) entry which is preliminary data.</text>
</comment>
<proteinExistence type="predicted"/>
<feature type="region of interest" description="Disordered" evidence="1">
    <location>
        <begin position="256"/>
        <end position="415"/>
    </location>
</feature>
<feature type="compositionally biased region" description="Basic and acidic residues" evidence="1">
    <location>
        <begin position="284"/>
        <end position="295"/>
    </location>
</feature>
<gene>
    <name evidence="2" type="ORF">TL16_g08557</name>
</gene>
<reference evidence="3" key="1">
    <citation type="journal article" date="2023" name="Commun. Biol.">
        <title>Genome analysis of Parmales, the sister group of diatoms, reveals the evolutionary specialization of diatoms from phago-mixotrophs to photoautotrophs.</title>
        <authorList>
            <person name="Ban H."/>
            <person name="Sato S."/>
            <person name="Yoshikawa S."/>
            <person name="Yamada K."/>
            <person name="Nakamura Y."/>
            <person name="Ichinomiya M."/>
            <person name="Sato N."/>
            <person name="Blanc-Mathieu R."/>
            <person name="Endo H."/>
            <person name="Kuwata A."/>
            <person name="Ogata H."/>
        </authorList>
    </citation>
    <scope>NUCLEOTIDE SEQUENCE [LARGE SCALE GENOMIC DNA]</scope>
</reference>
<dbReference type="AlphaFoldDB" id="A0A9W7B2S4"/>
<evidence type="ECO:0000313" key="3">
    <source>
        <dbReference type="Proteomes" id="UP001162640"/>
    </source>
</evidence>
<feature type="region of interest" description="Disordered" evidence="1">
    <location>
        <begin position="209"/>
        <end position="239"/>
    </location>
</feature>
<sequence length="520" mass="57073">MDSQMTADEASMIPESQLRPWVTFGALEEEHKKEVENLEKALVLCTPYKIGPFQSEIDKPLNMNSARLRHGLGPVPNKEDLIRDILNEKPPEMARPLGDAYSEYYLKKKGIIPEDYYLEEGWDKEELPNEEDLLNDGPETEPGLEDDADIAAFLASLEEEDANDENCLEVGPVVPKLPLIFSEEEQEPPSDEVLALLQKAEAEANQLRLELSKSVRPSKPPTESARVKPGYVSPRAMPQDVRRKYIDRLEKLAKEALGQSPTSKYARKVGLPPRGPPKAAIFKSRADIGSEKPSFDPRALPVKPVLTSADLVELAGASRRNAERTGSRGGTGMSSRGSSRGGSRMGSRGSSRGSSRGGTGRPGTSGSSSGKKSRTVKPPANAALAGLNISGNEKPTSARPSSADPRKPADAGLTPLEQLRRARKLIADMKKYNTTDHTWELLATPGITKEEQKLLWQTDKQIVMNEAHEPWWTAELKYQPSVMFPEFNSKVTENTKWAESALIANQPLYQSGSMRGGGPK</sequence>
<accession>A0A9W7B2S4</accession>
<evidence type="ECO:0000256" key="1">
    <source>
        <dbReference type="SAM" id="MobiDB-lite"/>
    </source>
</evidence>
<evidence type="ECO:0000313" key="2">
    <source>
        <dbReference type="EMBL" id="GMH80460.1"/>
    </source>
</evidence>
<feature type="compositionally biased region" description="Polar residues" evidence="1">
    <location>
        <begin position="389"/>
        <end position="400"/>
    </location>
</feature>